<keyword evidence="1" id="KW-0472">Membrane</keyword>
<reference evidence="2 3" key="1">
    <citation type="submission" date="2019-02" db="EMBL/GenBank/DDBJ databases">
        <title>Deep-cultivation of Planctomycetes and their phenomic and genomic characterization uncovers novel biology.</title>
        <authorList>
            <person name="Wiegand S."/>
            <person name="Jogler M."/>
            <person name="Boedeker C."/>
            <person name="Pinto D."/>
            <person name="Vollmers J."/>
            <person name="Rivas-Marin E."/>
            <person name="Kohn T."/>
            <person name="Peeters S.H."/>
            <person name="Heuer A."/>
            <person name="Rast P."/>
            <person name="Oberbeckmann S."/>
            <person name="Bunk B."/>
            <person name="Jeske O."/>
            <person name="Meyerdierks A."/>
            <person name="Storesund J.E."/>
            <person name="Kallscheuer N."/>
            <person name="Luecker S."/>
            <person name="Lage O.M."/>
            <person name="Pohl T."/>
            <person name="Merkel B.J."/>
            <person name="Hornburger P."/>
            <person name="Mueller R.-W."/>
            <person name="Bruemmer F."/>
            <person name="Labrenz M."/>
            <person name="Spormann A.M."/>
            <person name="Op Den Camp H."/>
            <person name="Overmann J."/>
            <person name="Amann R."/>
            <person name="Jetten M.S.M."/>
            <person name="Mascher T."/>
            <person name="Medema M.H."/>
            <person name="Devos D.P."/>
            <person name="Kaster A.-K."/>
            <person name="Ovreas L."/>
            <person name="Rohde M."/>
            <person name="Galperin M.Y."/>
            <person name="Jogler C."/>
        </authorList>
    </citation>
    <scope>NUCLEOTIDE SEQUENCE [LARGE SCALE GENOMIC DNA]</scope>
    <source>
        <strain evidence="2 3">KOR34</strain>
    </source>
</reference>
<evidence type="ECO:0008006" key="4">
    <source>
        <dbReference type="Google" id="ProtNLM"/>
    </source>
</evidence>
<evidence type="ECO:0000313" key="2">
    <source>
        <dbReference type="EMBL" id="TWT35499.1"/>
    </source>
</evidence>
<dbReference type="OrthoDB" id="269871at2"/>
<protein>
    <recommendedName>
        <fullName evidence="4">General secretion pathway, M protein</fullName>
    </recommendedName>
</protein>
<accession>A0A5C5VCF2</accession>
<feature type="transmembrane region" description="Helical" evidence="1">
    <location>
        <begin position="15"/>
        <end position="34"/>
    </location>
</feature>
<dbReference type="Proteomes" id="UP000316714">
    <property type="component" value="Unassembled WGS sequence"/>
</dbReference>
<keyword evidence="3" id="KW-1185">Reference proteome</keyword>
<sequence>MNSLVDQFCASKRRWLIVTAGTVLIALLTVLPLADEYRALCDDQEALRLELAESLRIEQDLPVFEERLREKLQELSQAEGRTVDEDAVSEFRSRLIAFARETGCRVRRISFGGARSRPWHEGDNVMDPDSVGPDPKRTPFNVETRPVSLSVTGSTAAVKKLISRVHNDGVMQHVKFLELRSAGKNHQTVQLDIELWCYSLGSV</sequence>
<dbReference type="AlphaFoldDB" id="A0A5C5VCF2"/>
<name>A0A5C5VCF2_9BACT</name>
<organism evidence="2 3">
    <name type="scientific">Posidoniimonas corsicana</name>
    <dbReference type="NCBI Taxonomy" id="1938618"/>
    <lineage>
        <taxon>Bacteria</taxon>
        <taxon>Pseudomonadati</taxon>
        <taxon>Planctomycetota</taxon>
        <taxon>Planctomycetia</taxon>
        <taxon>Pirellulales</taxon>
        <taxon>Lacipirellulaceae</taxon>
        <taxon>Posidoniimonas</taxon>
    </lineage>
</organism>
<dbReference type="EMBL" id="SIHJ01000001">
    <property type="protein sequence ID" value="TWT35499.1"/>
    <property type="molecule type" value="Genomic_DNA"/>
</dbReference>
<evidence type="ECO:0000256" key="1">
    <source>
        <dbReference type="SAM" id="Phobius"/>
    </source>
</evidence>
<keyword evidence="1" id="KW-1133">Transmembrane helix</keyword>
<gene>
    <name evidence="2" type="ORF">KOR34_03910</name>
</gene>
<proteinExistence type="predicted"/>
<evidence type="ECO:0000313" key="3">
    <source>
        <dbReference type="Proteomes" id="UP000316714"/>
    </source>
</evidence>
<dbReference type="RefSeq" id="WP_146561722.1">
    <property type="nucleotide sequence ID" value="NZ_SIHJ01000001.1"/>
</dbReference>
<comment type="caution">
    <text evidence="2">The sequence shown here is derived from an EMBL/GenBank/DDBJ whole genome shotgun (WGS) entry which is preliminary data.</text>
</comment>
<keyword evidence="1" id="KW-0812">Transmembrane</keyword>